<accession>A0A0D0R0C9</accession>
<keyword evidence="11" id="KW-1185">Reference proteome</keyword>
<gene>
    <name evidence="9" type="primary">panE_1</name>
    <name evidence="9" type="ORF">NCTC12195_00242</name>
    <name evidence="8" type="ORF">SGA02_20430</name>
</gene>
<evidence type="ECO:0000313" key="11">
    <source>
        <dbReference type="Proteomes" id="UP000321057"/>
    </source>
</evidence>
<dbReference type="SUPFAM" id="SSF51735">
    <property type="entry name" value="NAD(P)-binding Rossmann-fold domains"/>
    <property type="match status" value="1"/>
</dbReference>
<keyword evidence="2 5" id="KW-0521">NADP</keyword>
<dbReference type="InterPro" id="IPR036291">
    <property type="entry name" value="NAD(P)-bd_dom_sf"/>
</dbReference>
<evidence type="ECO:0000313" key="10">
    <source>
        <dbReference type="Proteomes" id="UP000255277"/>
    </source>
</evidence>
<evidence type="ECO:0000256" key="1">
    <source>
        <dbReference type="ARBA" id="ARBA00007870"/>
    </source>
</evidence>
<dbReference type="Proteomes" id="UP000321057">
    <property type="component" value="Unassembled WGS sequence"/>
</dbReference>
<dbReference type="RefSeq" id="WP_042737863.1">
    <property type="nucleotide sequence ID" value="NZ_BKAX01000006.1"/>
</dbReference>
<comment type="catalytic activity">
    <reaction evidence="5">
        <text>(R)-pantoate + NADP(+) = 2-dehydropantoate + NADPH + H(+)</text>
        <dbReference type="Rhea" id="RHEA:16233"/>
        <dbReference type="ChEBI" id="CHEBI:11561"/>
        <dbReference type="ChEBI" id="CHEBI:15378"/>
        <dbReference type="ChEBI" id="CHEBI:15980"/>
        <dbReference type="ChEBI" id="CHEBI:57783"/>
        <dbReference type="ChEBI" id="CHEBI:58349"/>
        <dbReference type="EC" id="1.1.1.169"/>
    </reaction>
</comment>
<dbReference type="InterPro" id="IPR051402">
    <property type="entry name" value="KPR-Related"/>
</dbReference>
<dbReference type="GO" id="GO:0008677">
    <property type="term" value="F:2-dehydropantoate 2-reductase activity"/>
    <property type="evidence" value="ECO:0007669"/>
    <property type="project" value="UniProtKB-EC"/>
</dbReference>
<dbReference type="InterPro" id="IPR013332">
    <property type="entry name" value="KPR_N"/>
</dbReference>
<dbReference type="GO" id="GO:0004616">
    <property type="term" value="F:phosphogluconate dehydrogenase (decarboxylating) activity"/>
    <property type="evidence" value="ECO:0007669"/>
    <property type="project" value="UniProtKB-EC"/>
</dbReference>
<evidence type="ECO:0000256" key="3">
    <source>
        <dbReference type="ARBA" id="ARBA00023002"/>
    </source>
</evidence>
<dbReference type="FunFam" id="1.10.1040.10:FF:000017">
    <property type="entry name" value="2-dehydropantoate 2-reductase"/>
    <property type="match status" value="1"/>
</dbReference>
<dbReference type="InterPro" id="IPR003710">
    <property type="entry name" value="ApbA"/>
</dbReference>
<dbReference type="InterPro" id="IPR013752">
    <property type="entry name" value="KPA_reductase"/>
</dbReference>
<dbReference type="GO" id="GO:0015940">
    <property type="term" value="P:pantothenate biosynthetic process"/>
    <property type="evidence" value="ECO:0007669"/>
    <property type="project" value="UniProtKB-UniPathway"/>
</dbReference>
<proteinExistence type="inferred from homology"/>
<evidence type="ECO:0000256" key="4">
    <source>
        <dbReference type="ARBA" id="ARBA00048640"/>
    </source>
</evidence>
<reference evidence="8 11" key="2">
    <citation type="submission" date="2019-07" db="EMBL/GenBank/DDBJ databases">
        <title>Whole genome shotgun sequence of Staphylococcus gallinarum NBRC 109767.</title>
        <authorList>
            <person name="Hosoyama A."/>
            <person name="Uohara A."/>
            <person name="Ohji S."/>
            <person name="Ichikawa N."/>
        </authorList>
    </citation>
    <scope>NUCLEOTIDE SEQUENCE [LARGE SCALE GENOMIC DNA]</scope>
    <source>
        <strain evidence="8 11">NBRC 109767</strain>
    </source>
</reference>
<evidence type="ECO:0000313" key="9">
    <source>
        <dbReference type="EMBL" id="SUM30842.1"/>
    </source>
</evidence>
<dbReference type="OrthoDB" id="9800163at2"/>
<keyword evidence="3 5" id="KW-0560">Oxidoreductase</keyword>
<dbReference type="AlphaFoldDB" id="A0A0D0R0C9"/>
<dbReference type="Gene3D" id="1.10.1040.10">
    <property type="entry name" value="N-(1-d-carboxylethyl)-l-norvaline Dehydrogenase, domain 2"/>
    <property type="match status" value="1"/>
</dbReference>
<evidence type="ECO:0000256" key="2">
    <source>
        <dbReference type="ARBA" id="ARBA00022857"/>
    </source>
</evidence>
<keyword evidence="5" id="KW-0566">Pantothenate biosynthesis</keyword>
<dbReference type="GO" id="GO:0005737">
    <property type="term" value="C:cytoplasm"/>
    <property type="evidence" value="ECO:0007669"/>
    <property type="project" value="TreeGrafter"/>
</dbReference>
<dbReference type="UniPathway" id="UPA00028">
    <property type="reaction ID" value="UER00004"/>
</dbReference>
<dbReference type="InterPro" id="IPR013328">
    <property type="entry name" value="6PGD_dom2"/>
</dbReference>
<dbReference type="EMBL" id="UHDK01000001">
    <property type="protein sequence ID" value="SUM30842.1"/>
    <property type="molecule type" value="Genomic_DNA"/>
</dbReference>
<comment type="pathway">
    <text evidence="5">Cofactor biosynthesis; (R)-pantothenate biosynthesis; (R)-pantoate from 3-methyl-2-oxobutanoate: step 2/2.</text>
</comment>
<dbReference type="Pfam" id="PF08546">
    <property type="entry name" value="ApbA_C"/>
    <property type="match status" value="1"/>
</dbReference>
<sequence length="310" mass="33958">MYKIAVAGAGAMGGRIGVALHQAGHDVTLIDDWKVHVQNINNDGMKIQTETDTYTVSIPAILSKDVADTYDLIILLTKSMQSEAMLTQLKNGGAIHEDTAILSMMNGLGHEERLSKIVPLHQIYLAVTMWSAGLKGPGHLLLEGTGSINFQCANGVNNEISETIAHILNTANLNATISNNVFEAIWTKVTVNCVLNPLCTILNQRIGEFGAYSKVNEMVSLIIDEIVTVAHAKNIEIEADTLLNTITAMYPDSEQGLHYPSMYQDLNNGRPTEIDFLNGQIAKYGQELGILTPINQMLTHQIHQLERNQL</sequence>
<dbReference type="NCBIfam" id="TIGR00745">
    <property type="entry name" value="apbA_panE"/>
    <property type="match status" value="1"/>
</dbReference>
<evidence type="ECO:0000256" key="5">
    <source>
        <dbReference type="RuleBase" id="RU362068"/>
    </source>
</evidence>
<dbReference type="PANTHER" id="PTHR21708">
    <property type="entry name" value="PROBABLE 2-DEHYDROPANTOATE 2-REDUCTASE"/>
    <property type="match status" value="1"/>
</dbReference>
<comment type="function">
    <text evidence="5">Catalyzes the NADPH-dependent reduction of ketopantoate into pantoic acid.</text>
</comment>
<evidence type="ECO:0000313" key="8">
    <source>
        <dbReference type="EMBL" id="GEQ06215.1"/>
    </source>
</evidence>
<feature type="domain" description="Ketopantoate reductase N-terminal" evidence="6">
    <location>
        <begin position="4"/>
        <end position="154"/>
    </location>
</feature>
<dbReference type="STRING" id="1293.SH09_01630"/>
<dbReference type="Proteomes" id="UP000255277">
    <property type="component" value="Unassembled WGS sequence"/>
</dbReference>
<evidence type="ECO:0000259" key="7">
    <source>
        <dbReference type="Pfam" id="PF08546"/>
    </source>
</evidence>
<comment type="catalytic activity">
    <reaction evidence="4">
        <text>6-phospho-D-gluconate + NADP(+) = D-ribulose 5-phosphate + CO2 + NADPH</text>
        <dbReference type="Rhea" id="RHEA:10116"/>
        <dbReference type="ChEBI" id="CHEBI:16526"/>
        <dbReference type="ChEBI" id="CHEBI:57783"/>
        <dbReference type="ChEBI" id="CHEBI:58121"/>
        <dbReference type="ChEBI" id="CHEBI:58349"/>
        <dbReference type="ChEBI" id="CHEBI:58759"/>
        <dbReference type="EC" id="1.1.1.44"/>
    </reaction>
</comment>
<protein>
    <recommendedName>
        <fullName evidence="5">2-dehydropantoate 2-reductase</fullName>
        <ecNumber evidence="5">1.1.1.169</ecNumber>
    </recommendedName>
    <alternativeName>
        <fullName evidence="5">Ketopantoate reductase</fullName>
    </alternativeName>
</protein>
<name>A0A0D0R0C9_STAGA</name>
<dbReference type="SUPFAM" id="SSF48179">
    <property type="entry name" value="6-phosphogluconate dehydrogenase C-terminal domain-like"/>
    <property type="match status" value="1"/>
</dbReference>
<dbReference type="Pfam" id="PF02558">
    <property type="entry name" value="ApbA"/>
    <property type="match status" value="1"/>
</dbReference>
<comment type="similarity">
    <text evidence="1 5">Belongs to the ketopantoate reductase family.</text>
</comment>
<dbReference type="InterPro" id="IPR008927">
    <property type="entry name" value="6-PGluconate_DH-like_C_sf"/>
</dbReference>
<feature type="domain" description="Ketopantoate reductase C-terminal" evidence="7">
    <location>
        <begin position="181"/>
        <end position="306"/>
    </location>
</feature>
<evidence type="ECO:0000259" key="6">
    <source>
        <dbReference type="Pfam" id="PF02558"/>
    </source>
</evidence>
<reference evidence="9 10" key="1">
    <citation type="submission" date="2018-06" db="EMBL/GenBank/DDBJ databases">
        <authorList>
            <consortium name="Pathogen Informatics"/>
            <person name="Doyle S."/>
        </authorList>
    </citation>
    <scope>NUCLEOTIDE SEQUENCE [LARGE SCALE GENOMIC DNA]</scope>
    <source>
        <strain evidence="9 10">NCTC12195</strain>
    </source>
</reference>
<dbReference type="EMBL" id="BKAX01000006">
    <property type="protein sequence ID" value="GEQ06215.1"/>
    <property type="molecule type" value="Genomic_DNA"/>
</dbReference>
<dbReference type="EC" id="1.1.1.169" evidence="5"/>
<dbReference type="Gene3D" id="3.40.50.720">
    <property type="entry name" value="NAD(P)-binding Rossmann-like Domain"/>
    <property type="match status" value="1"/>
</dbReference>
<dbReference type="PANTHER" id="PTHR21708:SF26">
    <property type="entry name" value="2-DEHYDROPANTOATE 2-REDUCTASE"/>
    <property type="match status" value="1"/>
</dbReference>
<organism evidence="9 10">
    <name type="scientific">Staphylococcus gallinarum</name>
    <dbReference type="NCBI Taxonomy" id="1293"/>
    <lineage>
        <taxon>Bacteria</taxon>
        <taxon>Bacillati</taxon>
        <taxon>Bacillota</taxon>
        <taxon>Bacilli</taxon>
        <taxon>Bacillales</taxon>
        <taxon>Staphylococcaceae</taxon>
        <taxon>Staphylococcus</taxon>
    </lineage>
</organism>